<dbReference type="EMBL" id="BAABCT010000005">
    <property type="protein sequence ID" value="GAA4075264.1"/>
    <property type="molecule type" value="Genomic_DNA"/>
</dbReference>
<sequence length="447" mass="52951">MDIKEIYKKLEDQCPSNYRINEIIPIAYPYRKVVINAMVNKSPEESIQQVYAIFIKAIKSGINTESELTHFLGLDKDDFILRELYFLRERGYLDFISNEWMITESGEEFSKDNSILKILSEEEFEFYIDAYSDEVLQNDFSFYNDYNVQNKIQPKIKFKNKSPELLKGKSEQLGDIYKKDKAGKAFLVDYDENEIKFDKEVFNDYFLIEYIPTREKENELEPRIEIRNRNKEYSLNKRLTKILSQEYPNIIYDFTDSERAIVANIELDIKNNEIVFEKIPTLENKAQIETLSIWETKAKFIEAIQNSKEKLLIESPWIKRAALNYIPELETALKRKVNIMVLYGIEGNDEHDFKAIREMERLVQNYKNFKLIHLPTHFESTGNKNMVGSHKKLVIKDNEYYIHGSFNFLSFNKNEGQKVANEETLLISLDVSKKWTQVFNQYKIDKI</sequence>
<accession>A0ABP7VX17</accession>
<comment type="caution">
    <text evidence="1">The sequence shown here is derived from an EMBL/GenBank/DDBJ whole genome shotgun (WGS) entry which is preliminary data.</text>
</comment>
<proteinExistence type="predicted"/>
<evidence type="ECO:0000313" key="1">
    <source>
        <dbReference type="EMBL" id="GAA4075264.1"/>
    </source>
</evidence>
<dbReference type="RefSeq" id="WP_344816683.1">
    <property type="nucleotide sequence ID" value="NZ_BAABCT010000005.1"/>
</dbReference>
<dbReference type="SUPFAM" id="SSF56024">
    <property type="entry name" value="Phospholipase D/nuclease"/>
    <property type="match status" value="1"/>
</dbReference>
<name>A0ABP7VX17_9FLAO</name>
<keyword evidence="2" id="KW-1185">Reference proteome</keyword>
<evidence type="ECO:0008006" key="3">
    <source>
        <dbReference type="Google" id="ProtNLM"/>
    </source>
</evidence>
<protein>
    <recommendedName>
        <fullName evidence="3">PLD phosphodiesterase domain-containing protein</fullName>
    </recommendedName>
</protein>
<reference evidence="2" key="1">
    <citation type="journal article" date="2019" name="Int. J. Syst. Evol. Microbiol.">
        <title>The Global Catalogue of Microorganisms (GCM) 10K type strain sequencing project: providing services to taxonomists for standard genome sequencing and annotation.</title>
        <authorList>
            <consortium name="The Broad Institute Genomics Platform"/>
            <consortium name="The Broad Institute Genome Sequencing Center for Infectious Disease"/>
            <person name="Wu L."/>
            <person name="Ma J."/>
        </authorList>
    </citation>
    <scope>NUCLEOTIDE SEQUENCE [LARGE SCALE GENOMIC DNA]</scope>
    <source>
        <strain evidence="2">JCM 17069</strain>
    </source>
</reference>
<gene>
    <name evidence="1" type="ORF">GCM10022389_21140</name>
</gene>
<organism evidence="1 2">
    <name type="scientific">Flavobacterium cheonanense</name>
    <dbReference type="NCBI Taxonomy" id="706183"/>
    <lineage>
        <taxon>Bacteria</taxon>
        <taxon>Pseudomonadati</taxon>
        <taxon>Bacteroidota</taxon>
        <taxon>Flavobacteriia</taxon>
        <taxon>Flavobacteriales</taxon>
        <taxon>Flavobacteriaceae</taxon>
        <taxon>Flavobacterium</taxon>
    </lineage>
</organism>
<dbReference type="Proteomes" id="UP001500367">
    <property type="component" value="Unassembled WGS sequence"/>
</dbReference>
<evidence type="ECO:0000313" key="2">
    <source>
        <dbReference type="Proteomes" id="UP001500367"/>
    </source>
</evidence>
<dbReference type="Gene3D" id="3.30.870.10">
    <property type="entry name" value="Endonuclease Chain A"/>
    <property type="match status" value="1"/>
</dbReference>